<gene>
    <name evidence="1" type="ORF">GRG538_LOCUS21963</name>
</gene>
<comment type="caution">
    <text evidence="1">The sequence shown here is derived from an EMBL/GenBank/DDBJ whole genome shotgun (WGS) entry which is preliminary data.</text>
</comment>
<protein>
    <submittedName>
        <fullName evidence="1">Uncharacterized protein</fullName>
    </submittedName>
</protein>
<proteinExistence type="predicted"/>
<evidence type="ECO:0000313" key="2">
    <source>
        <dbReference type="Proteomes" id="UP000663872"/>
    </source>
</evidence>
<dbReference type="AlphaFoldDB" id="A0A818MBG4"/>
<dbReference type="EMBL" id="CAJNYT010003637">
    <property type="protein sequence ID" value="CAF3586196.1"/>
    <property type="molecule type" value="Genomic_DNA"/>
</dbReference>
<accession>A0A818MBG4</accession>
<organism evidence="1 2">
    <name type="scientific">Rotaria socialis</name>
    <dbReference type="NCBI Taxonomy" id="392032"/>
    <lineage>
        <taxon>Eukaryota</taxon>
        <taxon>Metazoa</taxon>
        <taxon>Spiralia</taxon>
        <taxon>Gnathifera</taxon>
        <taxon>Rotifera</taxon>
        <taxon>Eurotatoria</taxon>
        <taxon>Bdelloidea</taxon>
        <taxon>Philodinida</taxon>
        <taxon>Philodinidae</taxon>
        <taxon>Rotaria</taxon>
    </lineage>
</organism>
<name>A0A818MBG4_9BILA</name>
<dbReference type="Proteomes" id="UP000663872">
    <property type="component" value="Unassembled WGS sequence"/>
</dbReference>
<sequence length="76" mass="8938">MNDIDYIRNLIVENEGRIRSIEGELSQEEGKVNNSNLSENEKQTIEQSIHALKQRKQDYIIAIETLQNEMRMKYLA</sequence>
<evidence type="ECO:0000313" key="1">
    <source>
        <dbReference type="EMBL" id="CAF3586196.1"/>
    </source>
</evidence>
<reference evidence="1" key="1">
    <citation type="submission" date="2021-02" db="EMBL/GenBank/DDBJ databases">
        <authorList>
            <person name="Nowell W R."/>
        </authorList>
    </citation>
    <scope>NUCLEOTIDE SEQUENCE</scope>
</reference>